<organism evidence="2">
    <name type="scientific">marine sediment metagenome</name>
    <dbReference type="NCBI Taxonomy" id="412755"/>
    <lineage>
        <taxon>unclassified sequences</taxon>
        <taxon>metagenomes</taxon>
        <taxon>ecological metagenomes</taxon>
    </lineage>
</organism>
<proteinExistence type="predicted"/>
<gene>
    <name evidence="2" type="ORF">S01H4_64605</name>
</gene>
<comment type="caution">
    <text evidence="2">The sequence shown here is derived from an EMBL/GenBank/DDBJ whole genome shotgun (WGS) entry which is preliminary data.</text>
</comment>
<dbReference type="InterPro" id="IPR013783">
    <property type="entry name" value="Ig-like_fold"/>
</dbReference>
<dbReference type="AlphaFoldDB" id="X1CW13"/>
<dbReference type="EMBL" id="BART01039236">
    <property type="protein sequence ID" value="GAH11992.1"/>
    <property type="molecule type" value="Genomic_DNA"/>
</dbReference>
<evidence type="ECO:0000259" key="1">
    <source>
        <dbReference type="Pfam" id="PF14310"/>
    </source>
</evidence>
<accession>X1CW13</accession>
<dbReference type="InterPro" id="IPR026891">
    <property type="entry name" value="Fn3-like"/>
</dbReference>
<evidence type="ECO:0000313" key="2">
    <source>
        <dbReference type="EMBL" id="GAH11992.1"/>
    </source>
</evidence>
<feature type="non-terminal residue" evidence="2">
    <location>
        <position position="1"/>
    </location>
</feature>
<sequence>EKSDLSFYDDVSGKWKVEEGLFNILIGSSSRDIRLQCKIEYIG</sequence>
<dbReference type="Pfam" id="PF14310">
    <property type="entry name" value="Fn3-like"/>
    <property type="match status" value="1"/>
</dbReference>
<dbReference type="Gene3D" id="2.60.40.10">
    <property type="entry name" value="Immunoglobulins"/>
    <property type="match status" value="1"/>
</dbReference>
<protein>
    <recommendedName>
        <fullName evidence="1">Fibronectin type III-like domain-containing protein</fullName>
    </recommendedName>
</protein>
<name>X1CW13_9ZZZZ</name>
<feature type="domain" description="Fibronectin type III-like" evidence="1">
    <location>
        <begin position="2"/>
        <end position="30"/>
    </location>
</feature>
<reference evidence="2" key="1">
    <citation type="journal article" date="2014" name="Front. Microbiol.">
        <title>High frequency of phylogenetically diverse reductive dehalogenase-homologous genes in deep subseafloor sedimentary metagenomes.</title>
        <authorList>
            <person name="Kawai M."/>
            <person name="Futagami T."/>
            <person name="Toyoda A."/>
            <person name="Takaki Y."/>
            <person name="Nishi S."/>
            <person name="Hori S."/>
            <person name="Arai W."/>
            <person name="Tsubouchi T."/>
            <person name="Morono Y."/>
            <person name="Uchiyama I."/>
            <person name="Ito T."/>
            <person name="Fujiyama A."/>
            <person name="Inagaki F."/>
            <person name="Takami H."/>
        </authorList>
    </citation>
    <scope>NUCLEOTIDE SEQUENCE</scope>
    <source>
        <strain evidence="2">Expedition CK06-06</strain>
    </source>
</reference>